<dbReference type="SUPFAM" id="SSF53474">
    <property type="entry name" value="alpha/beta-Hydrolases"/>
    <property type="match status" value="1"/>
</dbReference>
<dbReference type="EMBL" id="JAWLJX010000009">
    <property type="protein sequence ID" value="MDV6264019.1"/>
    <property type="molecule type" value="Genomic_DNA"/>
</dbReference>
<accession>A0ABU4BII9</accession>
<evidence type="ECO:0000313" key="1">
    <source>
        <dbReference type="EMBL" id="MDV6264019.1"/>
    </source>
</evidence>
<sequence>MKASDVVDMVSYAGDSPVFEDPSTVGLEYEDVTFTTEDGVQLSGWFIPGGDKIVVQTHFGGLSSRSGYTPNGKGDNPPWPSTIHYLRHIRALVDAGYSVLAYDLRNHGVSAADPAGKLTSGVRESLDVMAAVRYALSRPGMHDAPVGLLSLCMGANATTYAYGAAEGLSTVPNVRALIVVQPMVTIDQIHGMGIDDDELIDAASELNQTQGGIDLRTSFLPAVSEINVPTMLVQNTNDPLLRRASIEQYFTSLVVPKEMLWVDLAPARLAAYDYFADKPEDMVRFFDAHVDPQTPVTSADEVQSTELRVNSAD</sequence>
<dbReference type="RefSeq" id="WP_317566131.1">
    <property type="nucleotide sequence ID" value="NZ_JAWLJX010000009.1"/>
</dbReference>
<organism evidence="1 2">
    <name type="scientific">Rhodococcoides yunnanense</name>
    <dbReference type="NCBI Taxonomy" id="278209"/>
    <lineage>
        <taxon>Bacteria</taxon>
        <taxon>Bacillati</taxon>
        <taxon>Actinomycetota</taxon>
        <taxon>Actinomycetes</taxon>
        <taxon>Mycobacteriales</taxon>
        <taxon>Nocardiaceae</taxon>
        <taxon>Rhodococcoides</taxon>
    </lineage>
</organism>
<dbReference type="InterPro" id="IPR029058">
    <property type="entry name" value="AB_hydrolase_fold"/>
</dbReference>
<name>A0ABU4BII9_9NOCA</name>
<reference evidence="1 2" key="1">
    <citation type="submission" date="2023-10" db="EMBL/GenBank/DDBJ databases">
        <title>Development of a sustainable strategy for remediation of hydrocarbon-contaminated territories based on the waste exchange concept.</title>
        <authorList>
            <person name="Krivoruchko A."/>
        </authorList>
    </citation>
    <scope>NUCLEOTIDE SEQUENCE [LARGE SCALE GENOMIC DNA]</scope>
    <source>
        <strain evidence="1 2">IEGM 1323</strain>
    </source>
</reference>
<evidence type="ECO:0008006" key="3">
    <source>
        <dbReference type="Google" id="ProtNLM"/>
    </source>
</evidence>
<evidence type="ECO:0000313" key="2">
    <source>
        <dbReference type="Proteomes" id="UP001185755"/>
    </source>
</evidence>
<protein>
    <recommendedName>
        <fullName evidence="3">Alpha/beta hydrolase</fullName>
    </recommendedName>
</protein>
<dbReference type="Proteomes" id="UP001185755">
    <property type="component" value="Unassembled WGS sequence"/>
</dbReference>
<keyword evidence="2" id="KW-1185">Reference proteome</keyword>
<gene>
    <name evidence="1" type="ORF">R3P96_22015</name>
</gene>
<dbReference type="Gene3D" id="3.40.50.1820">
    <property type="entry name" value="alpha/beta hydrolase"/>
    <property type="match status" value="1"/>
</dbReference>
<comment type="caution">
    <text evidence="1">The sequence shown here is derived from an EMBL/GenBank/DDBJ whole genome shotgun (WGS) entry which is preliminary data.</text>
</comment>
<proteinExistence type="predicted"/>